<reference evidence="2" key="2">
    <citation type="submission" date="2020-09" db="EMBL/GenBank/DDBJ databases">
        <authorList>
            <person name="Sun Q."/>
            <person name="Ohkuma M."/>
        </authorList>
    </citation>
    <scope>NUCLEOTIDE SEQUENCE</scope>
    <source>
        <strain evidence="2">JCM 4122</strain>
    </source>
</reference>
<name>A0A919BK02_STRFL</name>
<accession>A0A919BK02</accession>
<dbReference type="AlphaFoldDB" id="A0A919BK02"/>
<reference evidence="2" key="1">
    <citation type="journal article" date="2014" name="Int. J. Syst. Evol. Microbiol.">
        <title>Complete genome sequence of Corynebacterium casei LMG S-19264T (=DSM 44701T), isolated from a smear-ripened cheese.</title>
        <authorList>
            <consortium name="US DOE Joint Genome Institute (JGI-PGF)"/>
            <person name="Walter F."/>
            <person name="Albersmeier A."/>
            <person name="Kalinowski J."/>
            <person name="Ruckert C."/>
        </authorList>
    </citation>
    <scope>NUCLEOTIDE SEQUENCE</scope>
    <source>
        <strain evidence="2">JCM 4122</strain>
    </source>
</reference>
<dbReference type="Proteomes" id="UP000632849">
    <property type="component" value="Unassembled WGS sequence"/>
</dbReference>
<proteinExistence type="predicted"/>
<protein>
    <submittedName>
        <fullName evidence="2">Uncharacterized protein</fullName>
    </submittedName>
</protein>
<comment type="caution">
    <text evidence="2">The sequence shown here is derived from an EMBL/GenBank/DDBJ whole genome shotgun (WGS) entry which is preliminary data.</text>
</comment>
<sequence length="82" mass="8413">MRISTLPPETMCRAGATNGIARMLVATRPYDARPSSSMARISSVDMSPLSATGTPSGKGRPPRFGGDVGPGKGRPARTAPDG</sequence>
<evidence type="ECO:0000313" key="2">
    <source>
        <dbReference type="EMBL" id="GHF94319.1"/>
    </source>
</evidence>
<dbReference type="EMBL" id="BNBE01000001">
    <property type="protein sequence ID" value="GHF94319.1"/>
    <property type="molecule type" value="Genomic_DNA"/>
</dbReference>
<evidence type="ECO:0000313" key="3">
    <source>
        <dbReference type="Proteomes" id="UP000632849"/>
    </source>
</evidence>
<gene>
    <name evidence="2" type="ORF">GCM10017667_25510</name>
</gene>
<organism evidence="2 3">
    <name type="scientific">Streptomyces filamentosus</name>
    <name type="common">Streptomyces roseosporus</name>
    <dbReference type="NCBI Taxonomy" id="67294"/>
    <lineage>
        <taxon>Bacteria</taxon>
        <taxon>Bacillati</taxon>
        <taxon>Actinomycetota</taxon>
        <taxon>Actinomycetes</taxon>
        <taxon>Kitasatosporales</taxon>
        <taxon>Streptomycetaceae</taxon>
        <taxon>Streptomyces</taxon>
    </lineage>
</organism>
<keyword evidence="3" id="KW-1185">Reference proteome</keyword>
<feature type="region of interest" description="Disordered" evidence="1">
    <location>
        <begin position="31"/>
        <end position="82"/>
    </location>
</feature>
<evidence type="ECO:0000256" key="1">
    <source>
        <dbReference type="SAM" id="MobiDB-lite"/>
    </source>
</evidence>